<dbReference type="SMART" id="SM00387">
    <property type="entry name" value="HATPase_c"/>
    <property type="match status" value="1"/>
</dbReference>
<dbReference type="Pfam" id="PF08448">
    <property type="entry name" value="PAS_4"/>
    <property type="match status" value="1"/>
</dbReference>
<dbReference type="SMART" id="SM00073">
    <property type="entry name" value="HPT"/>
    <property type="match status" value="1"/>
</dbReference>
<dbReference type="OrthoDB" id="9770795at2"/>
<dbReference type="Gene3D" id="1.10.287.970">
    <property type="entry name" value="His Kinase A (phosphoacceptor) domain"/>
    <property type="match status" value="1"/>
</dbReference>
<dbReference type="PROSITE" id="PS50109">
    <property type="entry name" value="HIS_KIN"/>
    <property type="match status" value="1"/>
</dbReference>
<feature type="modified residue" description="Phosphohistidine" evidence="14 15">
    <location>
        <position position="712"/>
    </location>
</feature>
<keyword evidence="12 13" id="KW-0472">Membrane</keyword>
<dbReference type="Pfam" id="PF02518">
    <property type="entry name" value="HATPase_c"/>
    <property type="match status" value="1"/>
</dbReference>
<evidence type="ECO:0000259" key="20">
    <source>
        <dbReference type="PROSITE" id="PS50110"/>
    </source>
</evidence>
<dbReference type="InterPro" id="IPR013656">
    <property type="entry name" value="PAS_4"/>
</dbReference>
<dbReference type="SUPFAM" id="SSF52172">
    <property type="entry name" value="CheY-like"/>
    <property type="match status" value="1"/>
</dbReference>
<dbReference type="Pfam" id="PF18415">
    <property type="entry name" value="HKR_ArcB_TM"/>
    <property type="match status" value="1"/>
</dbReference>
<dbReference type="Pfam" id="PF00072">
    <property type="entry name" value="Response_reg"/>
    <property type="match status" value="1"/>
</dbReference>
<comment type="PTM">
    <text evidence="14">Activation requires a sequential transfer of a phosphate group from a His in the primary transmitter domain, to an Asp in the receiver domain and to a His in the secondary transmitter domain.</text>
</comment>
<dbReference type="RefSeq" id="WP_087507239.1">
    <property type="nucleotide sequence ID" value="NZ_BMDX01000023.1"/>
</dbReference>
<keyword evidence="7 18" id="KW-0812">Transmembrane</keyword>
<dbReference type="PANTHER" id="PTHR43047">
    <property type="entry name" value="TWO-COMPONENT HISTIDINE PROTEIN KINASE"/>
    <property type="match status" value="1"/>
</dbReference>
<sequence>MPLLANRVLELTMRLGVVRFGLLIAAFEILFSMLVTVVLRGIVVGELHWIDYLRPVLFGLIIAPWLALFFTYLIKQLGVSRDKLAQAHRKQQALNAELKRKVDELNREIDERHNAEAQKQQAIRYLQREVAERRETQIKLRDNAVQLRSLIDSSPDLIYYRNTEGVYSGCNVAYEQLVNMKEADLIGLKPEDVYEEQIAEQVRITDGKVLDDHESLTYEQWMTYPDGHKALFEFRKVPFADARGNLQGLFGFGRDITERKHAANALEQAARDKTTFISTISHELRTPLNGIVGLSRIMRDSELSEEQHDFINTIYLSAVTLGNIFNDIIDLDKLERQQLEVAPVPIHLPELIADIRALATLMCRDKKLTFDYQQNGELPAVVEIDGTRLRQVLWNLLGNAIKFTTTGQVALAIDIRPAKHGKVDVDFSVLDTGVGIASEELDKIFAMYYQVSDQGKTKAVGTGIGLSVSQRLTQAMGGEIKVSSKVGKGSRFTVSLSLPVLTEDQLPGAENIELPALHALLVEDIELNVVVARSVLENLGCTVDVAMNGTDALRMAREGDYDVLFLDIQLPDMTGFDIAEELMNDPNPRLRDTPRIALTANVIRDKQEYIKRGMQDAVSKPIDVGLLTLALGKAFDCIEESAQQEVKVVEPVGHQEEQVLEIDFVTQMHDTLGSELFLKSADMFAQLMPDYVESMRNQLLAGDDKAVAEVAHKVKGAAGSVGLRRVQKIAAQAQDLEHPAWKQNIDDWVEGMASFYSSDLDELRQQLLAMDESY</sequence>
<dbReference type="PROSITE" id="PS50113">
    <property type="entry name" value="PAC"/>
    <property type="match status" value="1"/>
</dbReference>
<dbReference type="NCBIfam" id="NF008302">
    <property type="entry name" value="PRK11091.1"/>
    <property type="match status" value="1"/>
</dbReference>
<comment type="catalytic activity">
    <reaction evidence="1 13">
        <text>ATP + protein L-histidine = ADP + protein N-phospho-L-histidine.</text>
        <dbReference type="EC" id="2.7.13.3"/>
    </reaction>
</comment>
<evidence type="ECO:0000313" key="24">
    <source>
        <dbReference type="Proteomes" id="UP000619743"/>
    </source>
</evidence>
<evidence type="ECO:0000256" key="4">
    <source>
        <dbReference type="ARBA" id="ARBA00022519"/>
    </source>
</evidence>
<evidence type="ECO:0000256" key="6">
    <source>
        <dbReference type="ARBA" id="ARBA00022679"/>
    </source>
</evidence>
<feature type="domain" description="Histidine kinase" evidence="19">
    <location>
        <begin position="279"/>
        <end position="500"/>
    </location>
</feature>
<dbReference type="SMART" id="SM00448">
    <property type="entry name" value="REC"/>
    <property type="match status" value="1"/>
</dbReference>
<evidence type="ECO:0000256" key="7">
    <source>
        <dbReference type="ARBA" id="ARBA00022692"/>
    </source>
</evidence>
<keyword evidence="8 13" id="KW-0418">Kinase</keyword>
<dbReference type="Pfam" id="PF01627">
    <property type="entry name" value="Hpt"/>
    <property type="match status" value="1"/>
</dbReference>
<evidence type="ECO:0000256" key="18">
    <source>
        <dbReference type="SAM" id="Phobius"/>
    </source>
</evidence>
<keyword evidence="3 13" id="KW-1003">Cell membrane</keyword>
<keyword evidence="17" id="KW-0175">Coiled coil</keyword>
<dbReference type="InterPro" id="IPR011006">
    <property type="entry name" value="CheY-like_superfamily"/>
</dbReference>
<dbReference type="InterPro" id="IPR003661">
    <property type="entry name" value="HisK_dim/P_dom"/>
</dbReference>
<accession>A0A8J2U9N0</accession>
<dbReference type="CDD" id="cd17546">
    <property type="entry name" value="REC_hyHK_CKI1_RcsC-like"/>
    <property type="match status" value="1"/>
</dbReference>
<dbReference type="SMART" id="SM00388">
    <property type="entry name" value="HisKA"/>
    <property type="match status" value="1"/>
</dbReference>
<evidence type="ECO:0000256" key="2">
    <source>
        <dbReference type="ARBA" id="ARBA00004429"/>
    </source>
</evidence>
<feature type="coiled-coil region" evidence="17">
    <location>
        <begin position="81"/>
        <end position="118"/>
    </location>
</feature>
<dbReference type="GO" id="GO:0005524">
    <property type="term" value="F:ATP binding"/>
    <property type="evidence" value="ECO:0007669"/>
    <property type="project" value="UniProtKB-UniRule"/>
</dbReference>
<organism evidence="23 24">
    <name type="scientific">Neiella marina</name>
    <dbReference type="NCBI Taxonomy" id="508461"/>
    <lineage>
        <taxon>Bacteria</taxon>
        <taxon>Pseudomonadati</taxon>
        <taxon>Pseudomonadota</taxon>
        <taxon>Gammaproteobacteria</taxon>
        <taxon>Alteromonadales</taxon>
        <taxon>Echinimonadaceae</taxon>
        <taxon>Neiella</taxon>
    </lineage>
</organism>
<evidence type="ECO:0000256" key="8">
    <source>
        <dbReference type="ARBA" id="ARBA00022777"/>
    </source>
</evidence>
<keyword evidence="10 18" id="KW-1133">Transmembrane helix</keyword>
<dbReference type="InterPro" id="IPR036097">
    <property type="entry name" value="HisK_dim/P_sf"/>
</dbReference>
<evidence type="ECO:0000313" key="23">
    <source>
        <dbReference type="EMBL" id="GGA87971.1"/>
    </source>
</evidence>
<feature type="modified residue" description="Phosphohistidine; by autocatalysis" evidence="14">
    <location>
        <position position="282"/>
    </location>
</feature>
<name>A0A8J2U9N0_9GAMM</name>
<keyword evidence="6 13" id="KW-0808">Transferase</keyword>
<dbReference type="CDD" id="cd00082">
    <property type="entry name" value="HisKA"/>
    <property type="match status" value="1"/>
</dbReference>
<dbReference type="InterPro" id="IPR014409">
    <property type="entry name" value="Sig_transdc_His_kin_hyb_ArcB"/>
</dbReference>
<dbReference type="EC" id="2.7.13.3" evidence="13"/>
<comment type="subcellular location">
    <subcellularLocation>
        <location evidence="2 13">Cell inner membrane</location>
        <topology evidence="2 13">Multi-pass membrane protein</topology>
    </subcellularLocation>
</comment>
<dbReference type="InterPro" id="IPR001789">
    <property type="entry name" value="Sig_transdc_resp-reg_receiver"/>
</dbReference>
<evidence type="ECO:0000259" key="19">
    <source>
        <dbReference type="PROSITE" id="PS50109"/>
    </source>
</evidence>
<dbReference type="InterPro" id="IPR036641">
    <property type="entry name" value="HPT_dom_sf"/>
</dbReference>
<evidence type="ECO:0000256" key="15">
    <source>
        <dbReference type="PROSITE-ProRule" id="PRU00110"/>
    </source>
</evidence>
<evidence type="ECO:0000256" key="9">
    <source>
        <dbReference type="ARBA" id="ARBA00022840"/>
    </source>
</evidence>
<keyword evidence="13" id="KW-0804">Transcription</keyword>
<evidence type="ECO:0000259" key="21">
    <source>
        <dbReference type="PROSITE" id="PS50113"/>
    </source>
</evidence>
<dbReference type="Proteomes" id="UP000619743">
    <property type="component" value="Unassembled WGS sequence"/>
</dbReference>
<evidence type="ECO:0000256" key="3">
    <source>
        <dbReference type="ARBA" id="ARBA00022475"/>
    </source>
</evidence>
<dbReference type="PANTHER" id="PTHR43047:SF64">
    <property type="entry name" value="HISTIDINE KINASE CONTAINING CHEY-HOMOLOGOUS RECEIVER DOMAIN AND PAS DOMAIN-RELATED"/>
    <property type="match status" value="1"/>
</dbReference>
<dbReference type="PROSITE" id="PS50110">
    <property type="entry name" value="RESPONSE_REGULATORY"/>
    <property type="match status" value="1"/>
</dbReference>
<dbReference type="FunFam" id="3.30.565.10:FF:000010">
    <property type="entry name" value="Sensor histidine kinase RcsC"/>
    <property type="match status" value="1"/>
</dbReference>
<gene>
    <name evidence="23" type="primary">arcB</name>
    <name evidence="23" type="ORF">GCM10011369_32590</name>
</gene>
<dbReference type="Gene3D" id="1.20.120.160">
    <property type="entry name" value="HPT domain"/>
    <property type="match status" value="1"/>
</dbReference>
<dbReference type="SUPFAM" id="SSF55874">
    <property type="entry name" value="ATPase domain of HSP90 chaperone/DNA topoisomerase II/histidine kinase"/>
    <property type="match status" value="1"/>
</dbReference>
<feature type="transmembrane region" description="Helical" evidence="18">
    <location>
        <begin position="55"/>
        <end position="74"/>
    </location>
</feature>
<comment type="caution">
    <text evidence="23">The sequence shown here is derived from an EMBL/GenBank/DDBJ whole genome shotgun (WGS) entry which is preliminary data.</text>
</comment>
<dbReference type="InterPro" id="IPR000014">
    <property type="entry name" value="PAS"/>
</dbReference>
<dbReference type="InterPro" id="IPR003594">
    <property type="entry name" value="HATPase_dom"/>
</dbReference>
<reference evidence="24" key="1">
    <citation type="journal article" date="2019" name="Int. J. Syst. Evol. Microbiol.">
        <title>The Global Catalogue of Microorganisms (GCM) 10K type strain sequencing project: providing services to taxonomists for standard genome sequencing and annotation.</title>
        <authorList>
            <consortium name="The Broad Institute Genomics Platform"/>
            <consortium name="The Broad Institute Genome Sequencing Center for Infectious Disease"/>
            <person name="Wu L."/>
            <person name="Ma J."/>
        </authorList>
    </citation>
    <scope>NUCLEOTIDE SEQUENCE [LARGE SCALE GENOMIC DNA]</scope>
    <source>
        <strain evidence="24">CGMCC 1.10130</strain>
    </source>
</reference>
<feature type="domain" description="HPt" evidence="22">
    <location>
        <begin position="673"/>
        <end position="770"/>
    </location>
</feature>
<dbReference type="InterPro" id="IPR005467">
    <property type="entry name" value="His_kinase_dom"/>
</dbReference>
<proteinExistence type="predicted"/>
<dbReference type="AlphaFoldDB" id="A0A8J2U9N0"/>
<dbReference type="Gene3D" id="1.10.287.130">
    <property type="match status" value="1"/>
</dbReference>
<evidence type="ECO:0000256" key="12">
    <source>
        <dbReference type="ARBA" id="ARBA00023136"/>
    </source>
</evidence>
<feature type="domain" description="Response regulatory" evidence="20">
    <location>
        <begin position="518"/>
        <end position="635"/>
    </location>
</feature>
<dbReference type="SUPFAM" id="SSF47384">
    <property type="entry name" value="Homodimeric domain of signal transducing histidine kinase"/>
    <property type="match status" value="1"/>
</dbReference>
<keyword evidence="9 13" id="KW-0067">ATP-binding</keyword>
<dbReference type="Gene3D" id="3.40.50.2300">
    <property type="match status" value="1"/>
</dbReference>
<evidence type="ECO:0000259" key="22">
    <source>
        <dbReference type="PROSITE" id="PS50894"/>
    </source>
</evidence>
<dbReference type="InterPro" id="IPR036890">
    <property type="entry name" value="HATPase_C_sf"/>
</dbReference>
<dbReference type="NCBIfam" id="TIGR00229">
    <property type="entry name" value="sensory_box"/>
    <property type="match status" value="1"/>
</dbReference>
<keyword evidence="24" id="KW-1185">Reference proteome</keyword>
<keyword evidence="11 13" id="KW-0902">Two-component regulatory system</keyword>
<dbReference type="CDD" id="cd00088">
    <property type="entry name" value="HPT"/>
    <property type="match status" value="1"/>
</dbReference>
<dbReference type="PROSITE" id="PS50894">
    <property type="entry name" value="HPT"/>
    <property type="match status" value="1"/>
</dbReference>
<feature type="modified residue" description="4-aspartylphosphate" evidence="14 16">
    <location>
        <position position="567"/>
    </location>
</feature>
<dbReference type="CDD" id="cd00130">
    <property type="entry name" value="PAS"/>
    <property type="match status" value="1"/>
</dbReference>
<keyword evidence="13" id="KW-0547">Nucleotide-binding</keyword>
<dbReference type="InterPro" id="IPR035965">
    <property type="entry name" value="PAS-like_dom_sf"/>
</dbReference>
<dbReference type="InterPro" id="IPR027460">
    <property type="entry name" value="ArcB_TM_sf"/>
</dbReference>
<evidence type="ECO:0000256" key="13">
    <source>
        <dbReference type="PIRNR" id="PIRNR003182"/>
    </source>
</evidence>
<dbReference type="CDD" id="cd16922">
    <property type="entry name" value="HATPase_EvgS-ArcB-TorS-like"/>
    <property type="match status" value="1"/>
</dbReference>
<evidence type="ECO:0000256" key="16">
    <source>
        <dbReference type="PROSITE-ProRule" id="PRU00169"/>
    </source>
</evidence>
<keyword evidence="4 13" id="KW-0997">Cell inner membrane</keyword>
<dbReference type="Gene3D" id="3.30.450.20">
    <property type="entry name" value="PAS domain"/>
    <property type="match status" value="1"/>
</dbReference>
<dbReference type="PRINTS" id="PR00344">
    <property type="entry name" value="BCTRLSENSOR"/>
</dbReference>
<feature type="domain" description="PAC" evidence="21">
    <location>
        <begin position="216"/>
        <end position="268"/>
    </location>
</feature>
<evidence type="ECO:0000256" key="14">
    <source>
        <dbReference type="PIRSR" id="PIRSR003182-50"/>
    </source>
</evidence>
<dbReference type="SUPFAM" id="SSF55785">
    <property type="entry name" value="PYP-like sensor domain (PAS domain)"/>
    <property type="match status" value="1"/>
</dbReference>
<protein>
    <recommendedName>
        <fullName evidence="13">Aerobic respiration control sensor protein</fullName>
        <ecNumber evidence="13">2.7.13.3</ecNumber>
    </recommendedName>
</protein>
<evidence type="ECO:0000256" key="1">
    <source>
        <dbReference type="ARBA" id="ARBA00000085"/>
    </source>
</evidence>
<dbReference type="SUPFAM" id="SSF47226">
    <property type="entry name" value="Histidine-containing phosphotransfer domain, HPT domain"/>
    <property type="match status" value="1"/>
</dbReference>
<evidence type="ECO:0000256" key="11">
    <source>
        <dbReference type="ARBA" id="ARBA00023012"/>
    </source>
</evidence>
<dbReference type="EMBL" id="BMDX01000023">
    <property type="protein sequence ID" value="GGA87971.1"/>
    <property type="molecule type" value="Genomic_DNA"/>
</dbReference>
<dbReference type="InterPro" id="IPR040642">
    <property type="entry name" value="HKR_ArcB_TM"/>
</dbReference>
<feature type="transmembrane region" description="Helical" evidence="18">
    <location>
        <begin position="20"/>
        <end position="43"/>
    </location>
</feature>
<evidence type="ECO:0000256" key="10">
    <source>
        <dbReference type="ARBA" id="ARBA00022989"/>
    </source>
</evidence>
<dbReference type="InterPro" id="IPR000700">
    <property type="entry name" value="PAS-assoc_C"/>
</dbReference>
<evidence type="ECO:0000256" key="17">
    <source>
        <dbReference type="SAM" id="Coils"/>
    </source>
</evidence>
<dbReference type="InterPro" id="IPR008207">
    <property type="entry name" value="Sig_transdc_His_kin_Hpt_dom"/>
</dbReference>
<dbReference type="PIRSF" id="PIRSF003182">
    <property type="entry name" value="ArcB"/>
    <property type="match status" value="1"/>
</dbReference>
<dbReference type="Gene3D" id="3.30.565.10">
    <property type="entry name" value="Histidine kinase-like ATPase, C-terminal domain"/>
    <property type="match status" value="1"/>
</dbReference>
<dbReference type="InterPro" id="IPR004358">
    <property type="entry name" value="Sig_transdc_His_kin-like_C"/>
</dbReference>
<keyword evidence="5 14" id="KW-0597">Phosphoprotein</keyword>
<dbReference type="GO" id="GO:0000155">
    <property type="term" value="F:phosphorelay sensor kinase activity"/>
    <property type="evidence" value="ECO:0007669"/>
    <property type="project" value="UniProtKB-UniRule"/>
</dbReference>
<dbReference type="Pfam" id="PF00512">
    <property type="entry name" value="HisKA"/>
    <property type="match status" value="1"/>
</dbReference>
<dbReference type="GO" id="GO:0005886">
    <property type="term" value="C:plasma membrane"/>
    <property type="evidence" value="ECO:0007669"/>
    <property type="project" value="UniProtKB-SubCell"/>
</dbReference>
<keyword evidence="13" id="KW-0805">Transcription regulation</keyword>
<evidence type="ECO:0000256" key="5">
    <source>
        <dbReference type="ARBA" id="ARBA00022553"/>
    </source>
</evidence>